<evidence type="ECO:0000313" key="7">
    <source>
        <dbReference type="EMBL" id="KAL3877283.1"/>
    </source>
</evidence>
<dbReference type="FunFam" id="3.40.30.10:FF:000001">
    <property type="entry name" value="Thioredoxin"/>
    <property type="match status" value="1"/>
</dbReference>
<dbReference type="InterPro" id="IPR036249">
    <property type="entry name" value="Thioredoxin-like_sf"/>
</dbReference>
<protein>
    <recommendedName>
        <fullName evidence="6">Thioredoxin domain-containing protein</fullName>
    </recommendedName>
</protein>
<evidence type="ECO:0000256" key="5">
    <source>
        <dbReference type="ARBA" id="ARBA00023284"/>
    </source>
</evidence>
<keyword evidence="4" id="KW-1015">Disulfide bond</keyword>
<dbReference type="Pfam" id="PF00085">
    <property type="entry name" value="Thioredoxin"/>
    <property type="match status" value="1"/>
</dbReference>
<keyword evidence="2" id="KW-0813">Transport</keyword>
<dbReference type="PANTHER" id="PTHR43601:SF3">
    <property type="entry name" value="THIOREDOXIN, MITOCHONDRIAL"/>
    <property type="match status" value="1"/>
</dbReference>
<evidence type="ECO:0000256" key="3">
    <source>
        <dbReference type="ARBA" id="ARBA00022982"/>
    </source>
</evidence>
<evidence type="ECO:0000256" key="2">
    <source>
        <dbReference type="ARBA" id="ARBA00022448"/>
    </source>
</evidence>
<dbReference type="InterPro" id="IPR005746">
    <property type="entry name" value="Thioredoxin"/>
</dbReference>
<comment type="similarity">
    <text evidence="1">Belongs to the thioredoxin family.</text>
</comment>
<dbReference type="NCBIfam" id="TIGR01068">
    <property type="entry name" value="thioredoxin"/>
    <property type="match status" value="1"/>
</dbReference>
<dbReference type="CDD" id="cd02947">
    <property type="entry name" value="TRX_family"/>
    <property type="match status" value="1"/>
</dbReference>
<accession>A0ABD3WWX4</accession>
<dbReference type="PROSITE" id="PS00194">
    <property type="entry name" value="THIOREDOXIN_1"/>
    <property type="match status" value="1"/>
</dbReference>
<organism evidence="7 8">
    <name type="scientific">Sinanodonta woodiana</name>
    <name type="common">Chinese pond mussel</name>
    <name type="synonym">Anodonta woodiana</name>
    <dbReference type="NCBI Taxonomy" id="1069815"/>
    <lineage>
        <taxon>Eukaryota</taxon>
        <taxon>Metazoa</taxon>
        <taxon>Spiralia</taxon>
        <taxon>Lophotrochozoa</taxon>
        <taxon>Mollusca</taxon>
        <taxon>Bivalvia</taxon>
        <taxon>Autobranchia</taxon>
        <taxon>Heteroconchia</taxon>
        <taxon>Palaeoheterodonta</taxon>
        <taxon>Unionida</taxon>
        <taxon>Unionoidea</taxon>
        <taxon>Unionidae</taxon>
        <taxon>Unioninae</taxon>
        <taxon>Sinanodonta</taxon>
    </lineage>
</organism>
<keyword evidence="8" id="KW-1185">Reference proteome</keyword>
<dbReference type="InterPro" id="IPR017937">
    <property type="entry name" value="Thioredoxin_CS"/>
</dbReference>
<evidence type="ECO:0000313" key="8">
    <source>
        <dbReference type="Proteomes" id="UP001634394"/>
    </source>
</evidence>
<dbReference type="Gene3D" id="3.40.30.10">
    <property type="entry name" value="Glutaredoxin"/>
    <property type="match status" value="1"/>
</dbReference>
<dbReference type="EMBL" id="JBJQND010000005">
    <property type="protein sequence ID" value="KAL3877283.1"/>
    <property type="molecule type" value="Genomic_DNA"/>
</dbReference>
<dbReference type="PROSITE" id="PS51352">
    <property type="entry name" value="THIOREDOXIN_2"/>
    <property type="match status" value="1"/>
</dbReference>
<dbReference type="PANTHER" id="PTHR43601">
    <property type="entry name" value="THIOREDOXIN, MITOCHONDRIAL"/>
    <property type="match status" value="1"/>
</dbReference>
<dbReference type="Proteomes" id="UP001634394">
    <property type="component" value="Unassembled WGS sequence"/>
</dbReference>
<gene>
    <name evidence="7" type="ORF">ACJMK2_035015</name>
</gene>
<sequence>MACRIVVRRLSALTRSHSRRAYASNLPRLASTQFSQIAQRLQSTSFRYCQLRSLSATTGDQFLINIQDAKDFQEKVIDSKIPVVVDFHATWCGPCKLLGPRLETIIAGKKGKVILAKVDIDENADIAMKYGVQAVPTVLAIKNGTSIDKFVGLQDDDQIQTFVEKLC</sequence>
<dbReference type="SUPFAM" id="SSF52833">
    <property type="entry name" value="Thioredoxin-like"/>
    <property type="match status" value="1"/>
</dbReference>
<dbReference type="PRINTS" id="PR00421">
    <property type="entry name" value="THIOREDOXIN"/>
</dbReference>
<reference evidence="7 8" key="1">
    <citation type="submission" date="2024-11" db="EMBL/GenBank/DDBJ databases">
        <title>Chromosome-level genome assembly of the freshwater bivalve Anodonta woodiana.</title>
        <authorList>
            <person name="Chen X."/>
        </authorList>
    </citation>
    <scope>NUCLEOTIDE SEQUENCE [LARGE SCALE GENOMIC DNA]</scope>
    <source>
        <strain evidence="7">MN2024</strain>
        <tissue evidence="7">Gills</tissue>
    </source>
</reference>
<evidence type="ECO:0000256" key="4">
    <source>
        <dbReference type="ARBA" id="ARBA00023157"/>
    </source>
</evidence>
<keyword evidence="5" id="KW-0676">Redox-active center</keyword>
<comment type="caution">
    <text evidence="7">The sequence shown here is derived from an EMBL/GenBank/DDBJ whole genome shotgun (WGS) entry which is preliminary data.</text>
</comment>
<feature type="domain" description="Thioredoxin" evidence="6">
    <location>
        <begin position="63"/>
        <end position="167"/>
    </location>
</feature>
<evidence type="ECO:0000256" key="1">
    <source>
        <dbReference type="ARBA" id="ARBA00008987"/>
    </source>
</evidence>
<dbReference type="AlphaFoldDB" id="A0ABD3WWX4"/>
<evidence type="ECO:0000259" key="6">
    <source>
        <dbReference type="PROSITE" id="PS51352"/>
    </source>
</evidence>
<keyword evidence="3" id="KW-0249">Electron transport</keyword>
<proteinExistence type="inferred from homology"/>
<dbReference type="InterPro" id="IPR013766">
    <property type="entry name" value="Thioredoxin_domain"/>
</dbReference>
<name>A0ABD3WWX4_SINWO</name>